<reference evidence="1 2" key="1">
    <citation type="submission" date="2020-05" db="EMBL/GenBank/DDBJ databases">
        <title>Complete genome sequence of Gemmatimonas greenlandica TET16.</title>
        <authorList>
            <person name="Zeng Y."/>
        </authorList>
    </citation>
    <scope>NUCLEOTIDE SEQUENCE [LARGE SCALE GENOMIC DNA]</scope>
    <source>
        <strain evidence="1 2">TET16</strain>
    </source>
</reference>
<accession>A0A6M4ITF2</accession>
<name>A0A6M4ITF2_9BACT</name>
<sequence length="92" mass="10373">MEGGVGNLAYWAGPVYSDSTGEFVITVNGYGPGSVAAWDTAIMRPRFARVTYMIQSFKRSYGFAKIVDTVTLHFTHLREPVQRTRMPDVRLR</sequence>
<keyword evidence="2" id="KW-1185">Reference proteome</keyword>
<proteinExistence type="predicted"/>
<protein>
    <submittedName>
        <fullName evidence="1">Uncharacterized protein</fullName>
    </submittedName>
</protein>
<gene>
    <name evidence="1" type="ORF">HKW67_19250</name>
</gene>
<dbReference type="AlphaFoldDB" id="A0A6M4ITF2"/>
<organism evidence="1 2">
    <name type="scientific">Gemmatimonas groenlandica</name>
    <dbReference type="NCBI Taxonomy" id="2732249"/>
    <lineage>
        <taxon>Bacteria</taxon>
        <taxon>Pseudomonadati</taxon>
        <taxon>Gemmatimonadota</taxon>
        <taxon>Gemmatimonadia</taxon>
        <taxon>Gemmatimonadales</taxon>
        <taxon>Gemmatimonadaceae</taxon>
        <taxon>Gemmatimonas</taxon>
    </lineage>
</organism>
<dbReference type="KEGG" id="ggr:HKW67_19250"/>
<dbReference type="EMBL" id="CP053085">
    <property type="protein sequence ID" value="QJR37495.1"/>
    <property type="molecule type" value="Genomic_DNA"/>
</dbReference>
<dbReference type="Proteomes" id="UP000500938">
    <property type="component" value="Chromosome"/>
</dbReference>
<dbReference type="RefSeq" id="WP_171226930.1">
    <property type="nucleotide sequence ID" value="NZ_CP053085.1"/>
</dbReference>
<evidence type="ECO:0000313" key="2">
    <source>
        <dbReference type="Proteomes" id="UP000500938"/>
    </source>
</evidence>
<evidence type="ECO:0000313" key="1">
    <source>
        <dbReference type="EMBL" id="QJR37495.1"/>
    </source>
</evidence>